<dbReference type="SUPFAM" id="SSF63748">
    <property type="entry name" value="Tudor/PWWP/MBT"/>
    <property type="match status" value="1"/>
</dbReference>
<dbReference type="PANTHER" id="PTHR39267:SF1">
    <property type="entry name" value="SURVIVAL MOTOR NEURON PROTEIN"/>
    <property type="match status" value="1"/>
</dbReference>
<protein>
    <recommendedName>
        <fullName evidence="7">Tudor domain-containing protein</fullName>
    </recommendedName>
</protein>
<dbReference type="AlphaFoldDB" id="A0AAD5REH6"/>
<feature type="region of interest" description="Disordered" evidence="6">
    <location>
        <begin position="81"/>
        <end position="139"/>
    </location>
</feature>
<organism evidence="8 9">
    <name type="scientific">Parelaphostrongylus tenuis</name>
    <name type="common">Meningeal worm</name>
    <dbReference type="NCBI Taxonomy" id="148309"/>
    <lineage>
        <taxon>Eukaryota</taxon>
        <taxon>Metazoa</taxon>
        <taxon>Ecdysozoa</taxon>
        <taxon>Nematoda</taxon>
        <taxon>Chromadorea</taxon>
        <taxon>Rhabditida</taxon>
        <taxon>Rhabditina</taxon>
        <taxon>Rhabditomorpha</taxon>
        <taxon>Strongyloidea</taxon>
        <taxon>Metastrongylidae</taxon>
        <taxon>Parelaphostrongylus</taxon>
    </lineage>
</organism>
<dbReference type="Gene3D" id="2.30.30.140">
    <property type="match status" value="1"/>
</dbReference>
<evidence type="ECO:0000256" key="1">
    <source>
        <dbReference type="ARBA" id="ARBA00004123"/>
    </source>
</evidence>
<dbReference type="SMART" id="SM00333">
    <property type="entry name" value="TUDOR"/>
    <property type="match status" value="1"/>
</dbReference>
<evidence type="ECO:0000256" key="2">
    <source>
        <dbReference type="ARBA" id="ARBA00005371"/>
    </source>
</evidence>
<dbReference type="Pfam" id="PF20635">
    <property type="entry name" value="SMN_YG-box"/>
    <property type="match status" value="1"/>
</dbReference>
<keyword evidence="5" id="KW-0539">Nucleus</keyword>
<dbReference type="InterPro" id="IPR047313">
    <property type="entry name" value="SMN_C"/>
</dbReference>
<evidence type="ECO:0000256" key="5">
    <source>
        <dbReference type="ARBA" id="ARBA00023242"/>
    </source>
</evidence>
<dbReference type="CDD" id="cd22852">
    <property type="entry name" value="SMN_C"/>
    <property type="match status" value="1"/>
</dbReference>
<evidence type="ECO:0000313" key="9">
    <source>
        <dbReference type="Proteomes" id="UP001196413"/>
    </source>
</evidence>
<comment type="subcellular location">
    <subcellularLocation>
        <location evidence="1">Nucleus</location>
    </subcellularLocation>
</comment>
<comment type="similarity">
    <text evidence="2">Belongs to the SMN family.</text>
</comment>
<evidence type="ECO:0000256" key="6">
    <source>
        <dbReference type="SAM" id="MobiDB-lite"/>
    </source>
</evidence>
<evidence type="ECO:0000256" key="4">
    <source>
        <dbReference type="ARBA" id="ARBA00023187"/>
    </source>
</evidence>
<dbReference type="InterPro" id="IPR040424">
    <property type="entry name" value="Smn1"/>
</dbReference>
<dbReference type="GO" id="GO:0006397">
    <property type="term" value="P:mRNA processing"/>
    <property type="evidence" value="ECO:0007669"/>
    <property type="project" value="UniProtKB-KW"/>
</dbReference>
<feature type="domain" description="Tudor" evidence="7">
    <location>
        <begin position="21"/>
        <end position="84"/>
    </location>
</feature>
<dbReference type="Gene3D" id="3.40.190.10">
    <property type="entry name" value="Periplasmic binding protein-like II"/>
    <property type="match status" value="1"/>
</dbReference>
<keyword evidence="9" id="KW-1185">Reference proteome</keyword>
<dbReference type="GO" id="GO:0008380">
    <property type="term" value="P:RNA splicing"/>
    <property type="evidence" value="ECO:0007669"/>
    <property type="project" value="UniProtKB-KW"/>
</dbReference>
<accession>A0AAD5REH6</accession>
<evidence type="ECO:0000259" key="7">
    <source>
        <dbReference type="PROSITE" id="PS50304"/>
    </source>
</evidence>
<dbReference type="PANTHER" id="PTHR39267">
    <property type="entry name" value="SURVIVAL MOTOR NEURON-LIKE PROTEIN 1"/>
    <property type="match status" value="1"/>
</dbReference>
<evidence type="ECO:0000256" key="3">
    <source>
        <dbReference type="ARBA" id="ARBA00022664"/>
    </source>
</evidence>
<feature type="compositionally biased region" description="Polar residues" evidence="6">
    <location>
        <begin position="85"/>
        <end position="96"/>
    </location>
</feature>
<dbReference type="GO" id="GO:0005634">
    <property type="term" value="C:nucleus"/>
    <property type="evidence" value="ECO:0007669"/>
    <property type="project" value="UniProtKB-SubCell"/>
</dbReference>
<evidence type="ECO:0000313" key="8">
    <source>
        <dbReference type="EMBL" id="KAJ1373139.1"/>
    </source>
</evidence>
<dbReference type="PROSITE" id="PS50304">
    <property type="entry name" value="TUDOR"/>
    <property type="match status" value="1"/>
</dbReference>
<proteinExistence type="inferred from homology"/>
<dbReference type="CDD" id="cd21182">
    <property type="entry name" value="Tudor_SMN_SPF30-like"/>
    <property type="match status" value="1"/>
</dbReference>
<sequence length="182" mass="20551">MYDNAVSATYSKLGTTSVSNGWSVGDACLARYSCDNLFYPAKIVEIRDEDSMQPEYRVEYDGYDDTDWVYCDDLMPVTSEDDIQMNGSGRVDNSLNEGPIRLDKTSRTSRGRTYRRNNDFPHRFSGRPHPTIPSIAPPPPSVHAGISVRDEGEALSSMLMSWYMSGYHTGYYQAIKDMNSKK</sequence>
<dbReference type="Proteomes" id="UP001196413">
    <property type="component" value="Unassembled WGS sequence"/>
</dbReference>
<gene>
    <name evidence="8" type="ORF">KIN20_035475</name>
</gene>
<name>A0AAD5REH6_PARTN</name>
<keyword evidence="3" id="KW-0507">mRNA processing</keyword>
<reference evidence="8" key="1">
    <citation type="submission" date="2021-06" db="EMBL/GenBank/DDBJ databases">
        <title>Parelaphostrongylus tenuis whole genome reference sequence.</title>
        <authorList>
            <person name="Garwood T.J."/>
            <person name="Larsen P.A."/>
            <person name="Fountain-Jones N.M."/>
            <person name="Garbe J.R."/>
            <person name="Macchietto M.G."/>
            <person name="Kania S.A."/>
            <person name="Gerhold R.W."/>
            <person name="Richards J.E."/>
            <person name="Wolf T.M."/>
        </authorList>
    </citation>
    <scope>NUCLEOTIDE SEQUENCE</scope>
    <source>
        <strain evidence="8">MNPRO001-30</strain>
        <tissue evidence="8">Meninges</tissue>
    </source>
</reference>
<dbReference type="InterPro" id="IPR002999">
    <property type="entry name" value="Tudor"/>
</dbReference>
<comment type="caution">
    <text evidence="8">The sequence shown here is derived from an EMBL/GenBank/DDBJ whole genome shotgun (WGS) entry which is preliminary data.</text>
</comment>
<dbReference type="EMBL" id="JAHQIW010007234">
    <property type="protein sequence ID" value="KAJ1373139.1"/>
    <property type="molecule type" value="Genomic_DNA"/>
</dbReference>
<keyword evidence="4" id="KW-0508">mRNA splicing</keyword>